<feature type="region of interest" description="Disordered" evidence="1">
    <location>
        <begin position="978"/>
        <end position="1014"/>
    </location>
</feature>
<proteinExistence type="predicted"/>
<sequence>MVVPIHGQWGGGSEIGASPALSFRSPAAKLERSARIQRSIANGQWLPRWPPEDRNDRAGGDPSSDLPSPWPGSSRLELLFVIEAKTRGSNKVDTATRIKYANAAKRKALNWFAVLSSCLQRHDGNTARLARRSDEALGVRVTVALLVTSGLARIRSESRLGDVTIKSGGRRVAPDTFISRIGWSFGGPFLHSFGNRGDDFLRALSGQRRRDSPPKLSPRYTGASEPPPSLKCEFMAEIIPIAHLCLDDLSWGVNKNALELPSRDTRINGANSSSSLCIAIGCRLLEKAFSYLTGPIRTRQHRHGSYVIRVQAVNTCQKVIQPVKIVPLPISTKRMFQTTHSNISALSGTVPSCFWNSRRTAWVVLRADPPTLNAFSTLAPGSIAWSCARTPGFVRPRQRPRQTNLLCDGSGEEVWRKGGGGARKCPPDLRHMRRTRWLPYDSAPCRVKLIKGKVTPTARRKYILFLLTSDVGPLGLAWIHATLVGRKLLRYCKHLTWWLKWSGCNVVSDCRDLLVVALRRPLWCSVALGCGVLGSNPVLVLISNPFGAVVVVLLARSPPTKANPVQSPAGVTGFSHVGIVPDDAVGRRVFSRISRFPALSFRRCSILASVILIGSQDLAVKSRPNVSTHSNRVRSLHSREEGKTAGKFLYQSRRTHKNFRAVSGKRKTFLEIVSAALFHTLQLESFLLENIVGWNIFILHSCLESWAAERNVEKLNKLCYEFIFNVILHQDVSDSHIHATWNLRYRYAMKMHCERTVNTSKIAGSEVVEQRVIAYSLPIAGIPNNMYQQQVPTRNRNSVLSGDIWAALNADRDGAAPECKGGGKREIPGKTLPPDFENPGANPLGTEPKPLLRDASNYLPPTKANQGSIPGGVVPGCSYVRVVPDDSAESAGFSQGSPVSPLTLHSGAAPCSPPFTLVDFQEFDVTSRRDLSLLATWLWQLNCQFRLRNNLPAGLECKVRSSDRESWGLMREVEVGQCPRGGEPFSGSGDPVDDGGRRRMMKNSHPTSPRNEIYPHVDEGCRHTLLTHVIRHRKYLFVPKACAGATPKWGRGDVVARLLASHLGEPGSVPGRGRYQDFRAWESYWTMSLVGGFSRGSPVSPPLHPVFAFRHCSVAIAAFGAKAIGYLRRDKGFVESNKIGLVQPNYRPFTVNGGMVWKKNFSKASEKSEVTANELYILDSTNQDPEVESSVHLEHVATSVTGLYGGDWSRTCLLSYCNKNASPLASHQGELSSIPGRATGLSQVGIVPDDAVGWRVFPGISRLPRPFDNPHRLSRPRSTKRDATLHARIQRSNSRLYHPFTVTSDFSEALLKFYCQDIPPPRANEASPCLQTYIKGIAQHSV</sequence>
<reference evidence="2 3" key="1">
    <citation type="submission" date="2023-02" db="EMBL/GenBank/DDBJ databases">
        <title>LHISI_Scaffold_Assembly.</title>
        <authorList>
            <person name="Stuart O.P."/>
            <person name="Cleave R."/>
            <person name="Magrath M.J.L."/>
            <person name="Mikheyev A.S."/>
        </authorList>
    </citation>
    <scope>NUCLEOTIDE SEQUENCE [LARGE SCALE GENOMIC DNA]</scope>
    <source>
        <strain evidence="2">Daus_M_001</strain>
        <tissue evidence="2">Leg muscle</tissue>
    </source>
</reference>
<protein>
    <submittedName>
        <fullName evidence="2">Uncharacterized protein</fullName>
    </submittedName>
</protein>
<dbReference type="EMBL" id="JARBHB010000015">
    <property type="protein sequence ID" value="KAJ8867493.1"/>
    <property type="molecule type" value="Genomic_DNA"/>
</dbReference>
<evidence type="ECO:0000256" key="1">
    <source>
        <dbReference type="SAM" id="MobiDB-lite"/>
    </source>
</evidence>
<accession>A0ABQ9G7Y6</accession>
<gene>
    <name evidence="2" type="ORF">PR048_031295</name>
</gene>
<comment type="caution">
    <text evidence="2">The sequence shown here is derived from an EMBL/GenBank/DDBJ whole genome shotgun (WGS) entry which is preliminary data.</text>
</comment>
<feature type="region of interest" description="Disordered" evidence="1">
    <location>
        <begin position="205"/>
        <end position="227"/>
    </location>
</feature>
<name>A0ABQ9G7Y6_9NEOP</name>
<feature type="compositionally biased region" description="Basic and acidic residues" evidence="1">
    <location>
        <begin position="815"/>
        <end position="828"/>
    </location>
</feature>
<keyword evidence="3" id="KW-1185">Reference proteome</keyword>
<feature type="region of interest" description="Disordered" evidence="1">
    <location>
        <begin position="815"/>
        <end position="844"/>
    </location>
</feature>
<feature type="compositionally biased region" description="Basic and acidic residues" evidence="1">
    <location>
        <begin position="50"/>
        <end position="59"/>
    </location>
</feature>
<dbReference type="Proteomes" id="UP001159363">
    <property type="component" value="Chromosome 14"/>
</dbReference>
<organism evidence="2 3">
    <name type="scientific">Dryococelus australis</name>
    <dbReference type="NCBI Taxonomy" id="614101"/>
    <lineage>
        <taxon>Eukaryota</taxon>
        <taxon>Metazoa</taxon>
        <taxon>Ecdysozoa</taxon>
        <taxon>Arthropoda</taxon>
        <taxon>Hexapoda</taxon>
        <taxon>Insecta</taxon>
        <taxon>Pterygota</taxon>
        <taxon>Neoptera</taxon>
        <taxon>Polyneoptera</taxon>
        <taxon>Phasmatodea</taxon>
        <taxon>Verophasmatodea</taxon>
        <taxon>Anareolatae</taxon>
        <taxon>Phasmatidae</taxon>
        <taxon>Eurycanthinae</taxon>
        <taxon>Dryococelus</taxon>
    </lineage>
</organism>
<evidence type="ECO:0000313" key="2">
    <source>
        <dbReference type="EMBL" id="KAJ8867493.1"/>
    </source>
</evidence>
<evidence type="ECO:0000313" key="3">
    <source>
        <dbReference type="Proteomes" id="UP001159363"/>
    </source>
</evidence>
<feature type="region of interest" description="Disordered" evidence="1">
    <location>
        <begin position="42"/>
        <end position="70"/>
    </location>
</feature>